<reference evidence="1 2" key="1">
    <citation type="journal article" date="2016" name="Sci. Rep.">
        <title>The Dendrobium catenatum Lindl. genome sequence provides insights into polysaccharide synthase, floral development and adaptive evolution.</title>
        <authorList>
            <person name="Zhang G.Q."/>
            <person name="Xu Q."/>
            <person name="Bian C."/>
            <person name="Tsai W.C."/>
            <person name="Yeh C.M."/>
            <person name="Liu K.W."/>
            <person name="Yoshida K."/>
            <person name="Zhang L.S."/>
            <person name="Chang S.B."/>
            <person name="Chen F."/>
            <person name="Shi Y."/>
            <person name="Su Y.Y."/>
            <person name="Zhang Y.Q."/>
            <person name="Chen L.J."/>
            <person name="Yin Y."/>
            <person name="Lin M."/>
            <person name="Huang H."/>
            <person name="Deng H."/>
            <person name="Wang Z.W."/>
            <person name="Zhu S.L."/>
            <person name="Zhao X."/>
            <person name="Deng C."/>
            <person name="Niu S.C."/>
            <person name="Huang J."/>
            <person name="Wang M."/>
            <person name="Liu G.H."/>
            <person name="Yang H.J."/>
            <person name="Xiao X.J."/>
            <person name="Hsiao Y.Y."/>
            <person name="Wu W.L."/>
            <person name="Chen Y.Y."/>
            <person name="Mitsuda N."/>
            <person name="Ohme-Takagi M."/>
            <person name="Luo Y.B."/>
            <person name="Van de Peer Y."/>
            <person name="Liu Z.J."/>
        </authorList>
    </citation>
    <scope>NUCLEOTIDE SEQUENCE [LARGE SCALE GENOMIC DNA]</scope>
    <source>
        <tissue evidence="1">The whole plant</tissue>
    </source>
</reference>
<name>A0A2I0V766_9ASPA</name>
<accession>A0A2I0V766</accession>
<reference evidence="1 2" key="2">
    <citation type="journal article" date="2017" name="Nature">
        <title>The Apostasia genome and the evolution of orchids.</title>
        <authorList>
            <person name="Zhang G.Q."/>
            <person name="Liu K.W."/>
            <person name="Li Z."/>
            <person name="Lohaus R."/>
            <person name="Hsiao Y.Y."/>
            <person name="Niu S.C."/>
            <person name="Wang J.Y."/>
            <person name="Lin Y.C."/>
            <person name="Xu Q."/>
            <person name="Chen L.J."/>
            <person name="Yoshida K."/>
            <person name="Fujiwara S."/>
            <person name="Wang Z.W."/>
            <person name="Zhang Y.Q."/>
            <person name="Mitsuda N."/>
            <person name="Wang M."/>
            <person name="Liu G.H."/>
            <person name="Pecoraro L."/>
            <person name="Huang H.X."/>
            <person name="Xiao X.J."/>
            <person name="Lin M."/>
            <person name="Wu X.Y."/>
            <person name="Wu W.L."/>
            <person name="Chen Y.Y."/>
            <person name="Chang S.B."/>
            <person name="Sakamoto S."/>
            <person name="Ohme-Takagi M."/>
            <person name="Yagi M."/>
            <person name="Zeng S.J."/>
            <person name="Shen C.Y."/>
            <person name="Yeh C.M."/>
            <person name="Luo Y.B."/>
            <person name="Tsai W.C."/>
            <person name="Van de Peer Y."/>
            <person name="Liu Z.J."/>
        </authorList>
    </citation>
    <scope>NUCLEOTIDE SEQUENCE [LARGE SCALE GENOMIC DNA]</scope>
    <source>
        <tissue evidence="1">The whole plant</tissue>
    </source>
</reference>
<organism evidence="1 2">
    <name type="scientific">Dendrobium catenatum</name>
    <dbReference type="NCBI Taxonomy" id="906689"/>
    <lineage>
        <taxon>Eukaryota</taxon>
        <taxon>Viridiplantae</taxon>
        <taxon>Streptophyta</taxon>
        <taxon>Embryophyta</taxon>
        <taxon>Tracheophyta</taxon>
        <taxon>Spermatophyta</taxon>
        <taxon>Magnoliopsida</taxon>
        <taxon>Liliopsida</taxon>
        <taxon>Asparagales</taxon>
        <taxon>Orchidaceae</taxon>
        <taxon>Epidendroideae</taxon>
        <taxon>Malaxideae</taxon>
        <taxon>Dendrobiinae</taxon>
        <taxon>Dendrobium</taxon>
    </lineage>
</organism>
<evidence type="ECO:0000313" key="1">
    <source>
        <dbReference type="EMBL" id="PKU59243.1"/>
    </source>
</evidence>
<gene>
    <name evidence="1" type="ORF">MA16_Dca021665</name>
</gene>
<proteinExistence type="predicted"/>
<keyword evidence="2" id="KW-1185">Reference proteome</keyword>
<dbReference type="Proteomes" id="UP000233837">
    <property type="component" value="Unassembled WGS sequence"/>
</dbReference>
<dbReference type="EMBL" id="KZ504137">
    <property type="protein sequence ID" value="PKU59243.1"/>
    <property type="molecule type" value="Genomic_DNA"/>
</dbReference>
<dbReference type="AlphaFoldDB" id="A0A2I0V766"/>
<protein>
    <submittedName>
        <fullName evidence="1">Uncharacterized protein</fullName>
    </submittedName>
</protein>
<evidence type="ECO:0000313" key="2">
    <source>
        <dbReference type="Proteomes" id="UP000233837"/>
    </source>
</evidence>
<sequence>MHKLHIAGEMSSTTASSAAAAASAALFRLKPRREDLHNNLHFRVINPNTTSNPRS</sequence>